<proteinExistence type="predicted"/>
<evidence type="ECO:0000256" key="1">
    <source>
        <dbReference type="SAM" id="Phobius"/>
    </source>
</evidence>
<keyword evidence="1" id="KW-0812">Transmembrane</keyword>
<dbReference type="AlphaFoldDB" id="A0A366HHM0"/>
<evidence type="ECO:0000313" key="2">
    <source>
        <dbReference type="EMBL" id="RBP41032.1"/>
    </source>
</evidence>
<accession>A0A366HHM0</accession>
<organism evidence="2 3">
    <name type="scientific">Eoetvoesiella caeni</name>
    <dbReference type="NCBI Taxonomy" id="645616"/>
    <lineage>
        <taxon>Bacteria</taxon>
        <taxon>Pseudomonadati</taxon>
        <taxon>Pseudomonadota</taxon>
        <taxon>Betaproteobacteria</taxon>
        <taxon>Burkholderiales</taxon>
        <taxon>Alcaligenaceae</taxon>
        <taxon>Eoetvoesiella</taxon>
    </lineage>
</organism>
<dbReference type="EMBL" id="QNRQ01000003">
    <property type="protein sequence ID" value="RBP41032.1"/>
    <property type="molecule type" value="Genomic_DNA"/>
</dbReference>
<evidence type="ECO:0000313" key="3">
    <source>
        <dbReference type="Proteomes" id="UP000253628"/>
    </source>
</evidence>
<keyword evidence="3" id="KW-1185">Reference proteome</keyword>
<protein>
    <submittedName>
        <fullName evidence="2">Uncharacterized protein</fullName>
    </submittedName>
</protein>
<name>A0A366HHM0_9BURK</name>
<dbReference type="Proteomes" id="UP000253628">
    <property type="component" value="Unassembled WGS sequence"/>
</dbReference>
<feature type="transmembrane region" description="Helical" evidence="1">
    <location>
        <begin position="12"/>
        <end position="32"/>
    </location>
</feature>
<gene>
    <name evidence="2" type="ORF">DFR37_103378</name>
</gene>
<keyword evidence="1" id="KW-0472">Membrane</keyword>
<sequence>MAELWSEWAWRILAIQAIATSVAMVIGIGIAARQ</sequence>
<keyword evidence="1" id="KW-1133">Transmembrane helix</keyword>
<comment type="caution">
    <text evidence="2">The sequence shown here is derived from an EMBL/GenBank/DDBJ whole genome shotgun (WGS) entry which is preliminary data.</text>
</comment>
<reference evidence="2 3" key="1">
    <citation type="submission" date="2018-06" db="EMBL/GenBank/DDBJ databases">
        <title>Genomic Encyclopedia of Type Strains, Phase IV (KMG-IV): sequencing the most valuable type-strain genomes for metagenomic binning, comparative biology and taxonomic classification.</title>
        <authorList>
            <person name="Goeker M."/>
        </authorList>
    </citation>
    <scope>NUCLEOTIDE SEQUENCE [LARGE SCALE GENOMIC DNA]</scope>
    <source>
        <strain evidence="2 3">DSM 25520</strain>
    </source>
</reference>